<proteinExistence type="predicted"/>
<gene>
    <name evidence="1" type="ORF">J2739_005516</name>
</gene>
<protein>
    <submittedName>
        <fullName evidence="1">Uncharacterized protein</fullName>
    </submittedName>
</protein>
<evidence type="ECO:0000313" key="1">
    <source>
        <dbReference type="EMBL" id="MDR6539714.1"/>
    </source>
</evidence>
<dbReference type="EMBL" id="JAVDRF010000022">
    <property type="protein sequence ID" value="MDR6539714.1"/>
    <property type="molecule type" value="Genomic_DNA"/>
</dbReference>
<dbReference type="RefSeq" id="WP_309907633.1">
    <property type="nucleotide sequence ID" value="NZ_JAVDRF010000022.1"/>
</dbReference>
<keyword evidence="2" id="KW-1185">Reference proteome</keyword>
<dbReference type="Proteomes" id="UP001184230">
    <property type="component" value="Unassembled WGS sequence"/>
</dbReference>
<organism evidence="1 2">
    <name type="scientific">Variovorax soli</name>
    <dbReference type="NCBI Taxonomy" id="376815"/>
    <lineage>
        <taxon>Bacteria</taxon>
        <taxon>Pseudomonadati</taxon>
        <taxon>Pseudomonadota</taxon>
        <taxon>Betaproteobacteria</taxon>
        <taxon>Burkholderiales</taxon>
        <taxon>Comamonadaceae</taxon>
        <taxon>Variovorax</taxon>
    </lineage>
</organism>
<comment type="caution">
    <text evidence="1">The sequence shown here is derived from an EMBL/GenBank/DDBJ whole genome shotgun (WGS) entry which is preliminary data.</text>
</comment>
<reference evidence="1 2" key="1">
    <citation type="submission" date="2023-07" db="EMBL/GenBank/DDBJ databases">
        <title>Sorghum-associated microbial communities from plants grown in Nebraska, USA.</title>
        <authorList>
            <person name="Schachtman D."/>
        </authorList>
    </citation>
    <scope>NUCLEOTIDE SEQUENCE [LARGE SCALE GENOMIC DNA]</scope>
    <source>
        <strain evidence="1 2">DS1781</strain>
    </source>
</reference>
<name>A0ABU1NMN8_9BURK</name>
<sequence>MKLAAGRRASLARVFSVLGRTGRGDQRGIQAVPARSNRLLVRRMSLITRSWRLVRHPAQVNTAPVRMA</sequence>
<accession>A0ABU1NMN8</accession>
<evidence type="ECO:0000313" key="2">
    <source>
        <dbReference type="Proteomes" id="UP001184230"/>
    </source>
</evidence>